<dbReference type="GO" id="GO:0042162">
    <property type="term" value="F:telomeric DNA binding"/>
    <property type="evidence" value="ECO:0007669"/>
    <property type="project" value="TreeGrafter"/>
</dbReference>
<dbReference type="PANTHER" id="PTHR16466:SF6">
    <property type="entry name" value="TELOMERIC REPEAT-BINDING FACTOR 2-INTERACTING PROTEIN 1"/>
    <property type="match status" value="1"/>
</dbReference>
<evidence type="ECO:0000256" key="6">
    <source>
        <dbReference type="SAM" id="MobiDB-lite"/>
    </source>
</evidence>
<evidence type="ECO:0000256" key="1">
    <source>
        <dbReference type="ARBA" id="ARBA00010467"/>
    </source>
</evidence>
<keyword evidence="9" id="KW-1185">Reference proteome</keyword>
<evidence type="ECO:0000256" key="4">
    <source>
        <dbReference type="ARBA" id="ARBA00023242"/>
    </source>
</evidence>
<feature type="compositionally biased region" description="Low complexity" evidence="6">
    <location>
        <begin position="478"/>
        <end position="489"/>
    </location>
</feature>
<feature type="region of interest" description="Disordered" evidence="6">
    <location>
        <begin position="282"/>
        <end position="528"/>
    </location>
</feature>
<dbReference type="Gene3D" id="1.10.10.60">
    <property type="entry name" value="Homeodomain-like"/>
    <property type="match status" value="2"/>
</dbReference>
<feature type="compositionally biased region" description="Basic and acidic residues" evidence="6">
    <location>
        <begin position="367"/>
        <end position="397"/>
    </location>
</feature>
<feature type="compositionally biased region" description="Polar residues" evidence="6">
    <location>
        <begin position="213"/>
        <end position="225"/>
    </location>
</feature>
<dbReference type="InterPro" id="IPR036420">
    <property type="entry name" value="BRCT_dom_sf"/>
</dbReference>
<dbReference type="GO" id="GO:0070187">
    <property type="term" value="C:shelterin complex"/>
    <property type="evidence" value="ECO:0007669"/>
    <property type="project" value="TreeGrafter"/>
</dbReference>
<comment type="caution">
    <text evidence="8">The sequence shown here is derived from an EMBL/GenBank/DDBJ whole genome shotgun (WGS) entry which is preliminary data.</text>
</comment>
<comment type="similarity">
    <text evidence="1 5">Belongs to the RAP1 family.</text>
</comment>
<feature type="compositionally biased region" description="Polar residues" evidence="6">
    <location>
        <begin position="320"/>
        <end position="341"/>
    </location>
</feature>
<evidence type="ECO:0000259" key="7">
    <source>
        <dbReference type="PROSITE" id="PS50172"/>
    </source>
</evidence>
<dbReference type="InterPro" id="IPR015010">
    <property type="entry name" value="TERF2IP_Myb"/>
</dbReference>
<reference evidence="8" key="2">
    <citation type="submission" date="2023-05" db="EMBL/GenBank/DDBJ databases">
        <authorList>
            <consortium name="Lawrence Berkeley National Laboratory"/>
            <person name="Steindorff A."/>
            <person name="Hensen N."/>
            <person name="Bonometti L."/>
            <person name="Westerberg I."/>
            <person name="Brannstrom I.O."/>
            <person name="Guillou S."/>
            <person name="Cros-Aarteil S."/>
            <person name="Calhoun S."/>
            <person name="Haridas S."/>
            <person name="Kuo A."/>
            <person name="Mondo S."/>
            <person name="Pangilinan J."/>
            <person name="Riley R."/>
            <person name="Labutti K."/>
            <person name="Andreopoulos B."/>
            <person name="Lipzen A."/>
            <person name="Chen C."/>
            <person name="Yanf M."/>
            <person name="Daum C."/>
            <person name="Ng V."/>
            <person name="Clum A."/>
            <person name="Ohm R."/>
            <person name="Martin F."/>
            <person name="Silar P."/>
            <person name="Natvig D."/>
            <person name="Lalanne C."/>
            <person name="Gautier V."/>
            <person name="Ament-Velasquez S.L."/>
            <person name="Kruys A."/>
            <person name="Hutchinson M.I."/>
            <person name="Powell A.J."/>
            <person name="Barry K."/>
            <person name="Miller A.N."/>
            <person name="Grigoriev I.V."/>
            <person name="Debuchy R."/>
            <person name="Gladieux P."/>
            <person name="Thoren M.H."/>
            <person name="Johannesson H."/>
        </authorList>
    </citation>
    <scope>NUCLEOTIDE SEQUENCE</scope>
    <source>
        <strain evidence="8">CBS 315.58</strain>
    </source>
</reference>
<dbReference type="EMBL" id="MU863965">
    <property type="protein sequence ID" value="KAK4197326.1"/>
    <property type="molecule type" value="Genomic_DNA"/>
</dbReference>
<dbReference type="PROSITE" id="PS50172">
    <property type="entry name" value="BRCT"/>
    <property type="match status" value="1"/>
</dbReference>
<dbReference type="GO" id="GO:0010833">
    <property type="term" value="P:telomere maintenance via telomere lengthening"/>
    <property type="evidence" value="ECO:0007669"/>
    <property type="project" value="UniProtKB-UniRule"/>
</dbReference>
<keyword evidence="4 5" id="KW-0539">Nucleus</keyword>
<keyword evidence="2 5" id="KW-0158">Chromosome</keyword>
<dbReference type="SUPFAM" id="SSF52113">
    <property type="entry name" value="BRCT domain"/>
    <property type="match status" value="1"/>
</dbReference>
<dbReference type="InterPro" id="IPR009057">
    <property type="entry name" value="Homeodomain-like_sf"/>
</dbReference>
<organism evidence="8 9">
    <name type="scientific">Triangularia verruculosa</name>
    <dbReference type="NCBI Taxonomy" id="2587418"/>
    <lineage>
        <taxon>Eukaryota</taxon>
        <taxon>Fungi</taxon>
        <taxon>Dikarya</taxon>
        <taxon>Ascomycota</taxon>
        <taxon>Pezizomycotina</taxon>
        <taxon>Sordariomycetes</taxon>
        <taxon>Sordariomycetidae</taxon>
        <taxon>Sordariales</taxon>
        <taxon>Podosporaceae</taxon>
        <taxon>Triangularia</taxon>
    </lineage>
</organism>
<gene>
    <name evidence="8" type="ORF">QBC40DRAFT_267690</name>
</gene>
<dbReference type="InterPro" id="IPR039595">
    <property type="entry name" value="TE2IP/Rap1"/>
</dbReference>
<evidence type="ECO:0000256" key="5">
    <source>
        <dbReference type="RuleBase" id="RU367107"/>
    </source>
</evidence>
<protein>
    <recommendedName>
        <fullName evidence="5">DNA-binding protein RAP1</fullName>
    </recommendedName>
</protein>
<feature type="compositionally biased region" description="Polar residues" evidence="6">
    <location>
        <begin position="439"/>
        <end position="462"/>
    </location>
</feature>
<comment type="function">
    <text evidence="5">Involved in the regulation of telomere length, clustering and has a specific role in telomere position effect (TPE).</text>
</comment>
<comment type="subunit">
    <text evidence="5">Homodimer.</text>
</comment>
<dbReference type="Pfam" id="PF16589">
    <property type="entry name" value="BRCT_2"/>
    <property type="match status" value="1"/>
</dbReference>
<feature type="compositionally biased region" description="Basic and acidic residues" evidence="6">
    <location>
        <begin position="517"/>
        <end position="528"/>
    </location>
</feature>
<dbReference type="InterPro" id="IPR001357">
    <property type="entry name" value="BRCT_dom"/>
</dbReference>
<dbReference type="GO" id="GO:0031848">
    <property type="term" value="P:protection from non-homologous end joining at telomere"/>
    <property type="evidence" value="ECO:0007669"/>
    <property type="project" value="TreeGrafter"/>
</dbReference>
<dbReference type="PANTHER" id="PTHR16466">
    <property type="entry name" value="TELOMERE REPEAT-BINDING FACTOR 2-INTERACTING PROTEIN 1"/>
    <property type="match status" value="1"/>
</dbReference>
<evidence type="ECO:0000313" key="8">
    <source>
        <dbReference type="EMBL" id="KAK4197326.1"/>
    </source>
</evidence>
<dbReference type="Pfam" id="PF01388">
    <property type="entry name" value="ARID"/>
    <property type="match status" value="1"/>
</dbReference>
<proteinExistence type="inferred from homology"/>
<reference evidence="8" key="1">
    <citation type="journal article" date="2023" name="Mol. Phylogenet. Evol.">
        <title>Genome-scale phylogeny and comparative genomics of the fungal order Sordariales.</title>
        <authorList>
            <person name="Hensen N."/>
            <person name="Bonometti L."/>
            <person name="Westerberg I."/>
            <person name="Brannstrom I.O."/>
            <person name="Guillou S."/>
            <person name="Cros-Aarteil S."/>
            <person name="Calhoun S."/>
            <person name="Haridas S."/>
            <person name="Kuo A."/>
            <person name="Mondo S."/>
            <person name="Pangilinan J."/>
            <person name="Riley R."/>
            <person name="LaButti K."/>
            <person name="Andreopoulos B."/>
            <person name="Lipzen A."/>
            <person name="Chen C."/>
            <person name="Yan M."/>
            <person name="Daum C."/>
            <person name="Ng V."/>
            <person name="Clum A."/>
            <person name="Steindorff A."/>
            <person name="Ohm R.A."/>
            <person name="Martin F."/>
            <person name="Silar P."/>
            <person name="Natvig D.O."/>
            <person name="Lalanne C."/>
            <person name="Gautier V."/>
            <person name="Ament-Velasquez S.L."/>
            <person name="Kruys A."/>
            <person name="Hutchinson M.I."/>
            <person name="Powell A.J."/>
            <person name="Barry K."/>
            <person name="Miller A.N."/>
            <person name="Grigoriev I.V."/>
            <person name="Debuchy R."/>
            <person name="Gladieux P."/>
            <person name="Hiltunen Thoren M."/>
            <person name="Johannesson H."/>
        </authorList>
    </citation>
    <scope>NUCLEOTIDE SEQUENCE</scope>
    <source>
        <strain evidence="8">CBS 315.58</strain>
    </source>
</reference>
<dbReference type="Proteomes" id="UP001303160">
    <property type="component" value="Unassembled WGS sequence"/>
</dbReference>
<sequence length="646" mass="72096">MPPPIVYEGVNGSYEGTLFGGLKFFVSKRLPLRSEAVAKIKDNGGKTVELEKFADLLIWDDLVTRGSPAGAVSVKFVEDCISKGQIVNKEEYLVAPSAVRPVGSSASTRKGTKNPFTPKDDQILLNWVKQNEEAGESVKGLAIYRELALEHPNHTYQSWRSRYIDKLSHLPQKSVRPLPPPTPTPVSTQDTPPSTSAEEASPSAPRGLPASTAPVTVQSSSSTQKRPARRMPFTAEDDKILLQYLNERGTAKSGNKVYKELEQEYPHHTWQSWRERYVKTLSKRWGSDPGGTTGAAPIRVPRPREDASVSELPPSKRPRTSVSSDSTVQSKAPSREVSSSRMEGPRSEVPPGRAVSSTSLAPGSQDDELRKQELRQRLERRRAERAISSSRPEKPGEGVRASNAVSSTPVPSGNQDSERRKQELRQKMERIRAERARKASTTPASTPQEGSFRRTSTISNDEQGPEPQLHPKNKGKEPQTPTPATEQTPDSWTQVSRPLTQSSQARAQPESTVSRQKQLEQARARSRENMTGLINSRESWLGLRHVFHRFNQHPEPSESLTVFGRQVDCWELWSSVVREGYPPSPAAWVRIAEGLGFTDDRDLLDEGQKSVVQALKEAFEEHLVEFWLATEWFAEVRFEPVQVEEE</sequence>
<feature type="domain" description="BRCT" evidence="7">
    <location>
        <begin position="14"/>
        <end position="94"/>
    </location>
</feature>
<dbReference type="InterPro" id="IPR001606">
    <property type="entry name" value="ARID_dom"/>
</dbReference>
<feature type="compositionally biased region" description="Low complexity" evidence="6">
    <location>
        <begin position="185"/>
        <end position="205"/>
    </location>
</feature>
<feature type="compositionally biased region" description="Polar residues" evidence="6">
    <location>
        <begin position="403"/>
        <end position="415"/>
    </location>
</feature>
<evidence type="ECO:0000256" key="2">
    <source>
        <dbReference type="ARBA" id="ARBA00022454"/>
    </source>
</evidence>
<accession>A0AAN6XD29</accession>
<evidence type="ECO:0000313" key="9">
    <source>
        <dbReference type="Proteomes" id="UP001303160"/>
    </source>
</evidence>
<dbReference type="SUPFAM" id="SSF46689">
    <property type="entry name" value="Homeodomain-like"/>
    <property type="match status" value="2"/>
</dbReference>
<feature type="region of interest" description="Disordered" evidence="6">
    <location>
        <begin position="171"/>
        <end position="234"/>
    </location>
</feature>
<keyword evidence="3 5" id="KW-0779">Telomere</keyword>
<name>A0AAN6XD29_9PEZI</name>
<comment type="subcellular location">
    <subcellularLocation>
        <location evidence="5">Nucleus</location>
    </subcellularLocation>
    <subcellularLocation>
        <location evidence="5">Chromosome</location>
        <location evidence="5">Telomere</location>
    </subcellularLocation>
</comment>
<feature type="compositionally biased region" description="Polar residues" evidence="6">
    <location>
        <begin position="490"/>
        <end position="516"/>
    </location>
</feature>
<evidence type="ECO:0000256" key="3">
    <source>
        <dbReference type="ARBA" id="ARBA00022895"/>
    </source>
</evidence>
<feature type="compositionally biased region" description="Basic and acidic residues" evidence="6">
    <location>
        <begin position="416"/>
        <end position="437"/>
    </location>
</feature>
<dbReference type="CDD" id="cd11655">
    <property type="entry name" value="rap1_myb-like"/>
    <property type="match status" value="2"/>
</dbReference>
<dbReference type="Gene3D" id="3.40.50.10190">
    <property type="entry name" value="BRCT domain"/>
    <property type="match status" value="1"/>
</dbReference>
<dbReference type="Pfam" id="PF08914">
    <property type="entry name" value="Myb_Rap1"/>
    <property type="match status" value="2"/>
</dbReference>
<dbReference type="AlphaFoldDB" id="A0AAN6XD29"/>